<keyword evidence="2" id="KW-1185">Reference proteome</keyword>
<evidence type="ECO:0000313" key="1">
    <source>
        <dbReference type="EMBL" id="KOB70457.1"/>
    </source>
</evidence>
<reference evidence="1 2" key="1">
    <citation type="journal article" date="2015" name="Genome Biol. Evol.">
        <title>The genome of winter moth (Operophtera brumata) provides a genomic perspective on sexual dimorphism and phenology.</title>
        <authorList>
            <person name="Derks M.F."/>
            <person name="Smit S."/>
            <person name="Salis L."/>
            <person name="Schijlen E."/>
            <person name="Bossers A."/>
            <person name="Mateman C."/>
            <person name="Pijl A.S."/>
            <person name="de Ridder D."/>
            <person name="Groenen M.A."/>
            <person name="Visser M.E."/>
            <person name="Megens H.J."/>
        </authorList>
    </citation>
    <scope>NUCLEOTIDE SEQUENCE [LARGE SCALE GENOMIC DNA]</scope>
    <source>
        <strain evidence="1">WM2013NL</strain>
        <tissue evidence="1">Head and thorax</tissue>
    </source>
</reference>
<dbReference type="Proteomes" id="UP000037510">
    <property type="component" value="Unassembled WGS sequence"/>
</dbReference>
<name>A0A0L7L4R1_OPEBR</name>
<organism evidence="1 2">
    <name type="scientific">Operophtera brumata</name>
    <name type="common">Winter moth</name>
    <name type="synonym">Phalaena brumata</name>
    <dbReference type="NCBI Taxonomy" id="104452"/>
    <lineage>
        <taxon>Eukaryota</taxon>
        <taxon>Metazoa</taxon>
        <taxon>Ecdysozoa</taxon>
        <taxon>Arthropoda</taxon>
        <taxon>Hexapoda</taxon>
        <taxon>Insecta</taxon>
        <taxon>Pterygota</taxon>
        <taxon>Neoptera</taxon>
        <taxon>Endopterygota</taxon>
        <taxon>Lepidoptera</taxon>
        <taxon>Glossata</taxon>
        <taxon>Ditrysia</taxon>
        <taxon>Geometroidea</taxon>
        <taxon>Geometridae</taxon>
        <taxon>Larentiinae</taxon>
        <taxon>Operophtera</taxon>
    </lineage>
</organism>
<gene>
    <name evidence="1" type="ORF">OBRU01_16004</name>
</gene>
<comment type="caution">
    <text evidence="1">The sequence shown here is derived from an EMBL/GenBank/DDBJ whole genome shotgun (WGS) entry which is preliminary data.</text>
</comment>
<protein>
    <submittedName>
        <fullName evidence="1">Uncharacterized protein</fullName>
    </submittedName>
</protein>
<proteinExistence type="predicted"/>
<sequence length="395" mass="44138">MTAPNSSRLQTEADDLKLTWTVRWTHLEAPAQRFTLLLWRTLLGGVDYIFNISTPETADHNGTTRTFHIDNIKGDQKLIVDGSSDKFSVFLVGGIKIFIDMEYVVIAEVTTCSPFAWNVEAPGYIINVADIPGWRLQISPYSLRAGESYYITCRVYRNNTLVTQSELPFEVLNRGLKVYLSVDVLLVTIDSPFTVDAMVENLDYYEEVPTLVANASHVAPGCTLTWYFATREHLASFGEEDECNECQHGIALSDSLTIYSLEENFLNEITDFTNATEWRQVSAEMNATEGRARFLAECGCSLTFGCETKGIVYADFSFQLNPGPIVSPAVGTAMETVFRISRLAASDPDKPLLYTLLCNLGNHDTLVLGSNLEHLAVDTFLPYVGKYLLFSKYLI</sequence>
<dbReference type="EMBL" id="JTDY01002937">
    <property type="protein sequence ID" value="KOB70457.1"/>
    <property type="molecule type" value="Genomic_DNA"/>
</dbReference>
<accession>A0A0L7L4R1</accession>
<dbReference type="AlphaFoldDB" id="A0A0L7L4R1"/>
<evidence type="ECO:0000313" key="2">
    <source>
        <dbReference type="Proteomes" id="UP000037510"/>
    </source>
</evidence>